<dbReference type="Proteomes" id="UP001183648">
    <property type="component" value="Unassembled WGS sequence"/>
</dbReference>
<gene>
    <name evidence="3" type="ORF">J2S63_000846</name>
</gene>
<name>A0ABU2BRQ5_9ACTN</name>
<evidence type="ECO:0000313" key="3">
    <source>
        <dbReference type="EMBL" id="MDR7361293.1"/>
    </source>
</evidence>
<protein>
    <submittedName>
        <fullName evidence="3">Uncharacterized protein (DUF58 family)</fullName>
    </submittedName>
</protein>
<organism evidence="3 4">
    <name type="scientific">Nocardioides marmoribigeumensis</name>
    <dbReference type="NCBI Taxonomy" id="433649"/>
    <lineage>
        <taxon>Bacteria</taxon>
        <taxon>Bacillati</taxon>
        <taxon>Actinomycetota</taxon>
        <taxon>Actinomycetes</taxon>
        <taxon>Propionibacteriales</taxon>
        <taxon>Nocardioidaceae</taxon>
        <taxon>Nocardioides</taxon>
    </lineage>
</organism>
<comment type="caution">
    <text evidence="3">The sequence shown here is derived from an EMBL/GenBank/DDBJ whole genome shotgun (WGS) entry which is preliminary data.</text>
</comment>
<sequence>MTLRRVRTAVTDGWDALTPRGRGFVSGGLSALAAALALGLDDLARVGVLLLALPVVSTSLLTRRPPRLGLSRTVSPRTLTVGQPAHVDLRLSNEEGRPGGVLLLEERVPYALGSRQRFVIDRARGQWERTVRYTVRSEVRGRHVLGPMSVRSADPFGLVERRRTFVSTTPIVVTPRVEALPVIGLSGSWTGSGDNRPRAFSGGSAEDVTIREYRRGDDLRRVHWRSTARTGELMVRREEQPWQSRATVFVDNRHSSHAGTGPSSSFERAVSVAASVVVHLTARGYRVRLVTAEGTQDASAWHEHGVVRSEAGPLLEALAVLESVDRLRLEAPWAQGQQSGGLLVAVLGEGRPSDAGVLRRMRHSAGLALAVRLDTTAWERRPQSAEEDRGDRPTVAWLRTQGWQATGLGPRDSLPEQWTQLSGRRTAARLAESSAAQEMAR</sequence>
<dbReference type="PANTHER" id="PTHR34351:SF1">
    <property type="entry name" value="SLR1927 PROTEIN"/>
    <property type="match status" value="1"/>
</dbReference>
<dbReference type="PANTHER" id="PTHR34351">
    <property type="entry name" value="SLR1927 PROTEIN-RELATED"/>
    <property type="match status" value="1"/>
</dbReference>
<accession>A0ABU2BRQ5</accession>
<evidence type="ECO:0000313" key="4">
    <source>
        <dbReference type="Proteomes" id="UP001183648"/>
    </source>
</evidence>
<dbReference type="RefSeq" id="WP_310299048.1">
    <property type="nucleotide sequence ID" value="NZ_BAAAPS010000014.1"/>
</dbReference>
<dbReference type="EMBL" id="JAVDYG010000001">
    <property type="protein sequence ID" value="MDR7361293.1"/>
    <property type="molecule type" value="Genomic_DNA"/>
</dbReference>
<proteinExistence type="predicted"/>
<evidence type="ECO:0000259" key="2">
    <source>
        <dbReference type="Pfam" id="PF01882"/>
    </source>
</evidence>
<dbReference type="Pfam" id="PF01882">
    <property type="entry name" value="DUF58"/>
    <property type="match status" value="1"/>
</dbReference>
<keyword evidence="4" id="KW-1185">Reference proteome</keyword>
<feature type="region of interest" description="Disordered" evidence="1">
    <location>
        <begin position="402"/>
        <end position="441"/>
    </location>
</feature>
<reference evidence="3 4" key="1">
    <citation type="submission" date="2023-07" db="EMBL/GenBank/DDBJ databases">
        <title>Sequencing the genomes of 1000 actinobacteria strains.</title>
        <authorList>
            <person name="Klenk H.-P."/>
        </authorList>
    </citation>
    <scope>NUCLEOTIDE SEQUENCE [LARGE SCALE GENOMIC DNA]</scope>
    <source>
        <strain evidence="3 4">DSM 19426</strain>
    </source>
</reference>
<feature type="domain" description="DUF58" evidence="2">
    <location>
        <begin position="210"/>
        <end position="294"/>
    </location>
</feature>
<evidence type="ECO:0000256" key="1">
    <source>
        <dbReference type="SAM" id="MobiDB-lite"/>
    </source>
</evidence>
<dbReference type="InterPro" id="IPR002881">
    <property type="entry name" value="DUF58"/>
</dbReference>